<feature type="transmembrane region" description="Helical" evidence="1">
    <location>
        <begin position="122"/>
        <end position="145"/>
    </location>
</feature>
<evidence type="ECO:0000313" key="2">
    <source>
        <dbReference type="EMBL" id="WML91746.1"/>
    </source>
</evidence>
<organism evidence="2 3">
    <name type="scientific">Thiothrix lacustris</name>
    <dbReference type="NCBI Taxonomy" id="525917"/>
    <lineage>
        <taxon>Bacteria</taxon>
        <taxon>Pseudomonadati</taxon>
        <taxon>Pseudomonadota</taxon>
        <taxon>Gammaproteobacteria</taxon>
        <taxon>Thiotrichales</taxon>
        <taxon>Thiotrichaceae</taxon>
        <taxon>Thiothrix</taxon>
    </lineage>
</organism>
<accession>A0ABY9MUA6</accession>
<dbReference type="InterPro" id="IPR010178">
    <property type="entry name" value="Lit"/>
</dbReference>
<evidence type="ECO:0000313" key="3">
    <source>
        <dbReference type="Proteomes" id="UP001236657"/>
    </source>
</evidence>
<protein>
    <submittedName>
        <fullName evidence="2">DUF1461 domain-containing protein</fullName>
    </submittedName>
</protein>
<reference evidence="2 3" key="1">
    <citation type="submission" date="2023-08" db="EMBL/GenBank/DDBJ databases">
        <title>New molecular markers tilS and rpoB for phylogenetic and monitoring studies of the genus Thiothrix biodiversity.</title>
        <authorList>
            <person name="Ravin N.V."/>
            <person name="Smolyakov D."/>
            <person name="Markov N.D."/>
            <person name="Beletsky A.V."/>
            <person name="Mardanov A.V."/>
            <person name="Rudenko T.S."/>
            <person name="Grabovich M.Y."/>
        </authorList>
    </citation>
    <scope>NUCLEOTIDE SEQUENCE [LARGE SCALE GENOMIC DNA]</scope>
    <source>
        <strain evidence="2 3">MK1</strain>
    </source>
</reference>
<feature type="transmembrane region" description="Helical" evidence="1">
    <location>
        <begin position="80"/>
        <end position="101"/>
    </location>
</feature>
<feature type="transmembrane region" description="Helical" evidence="1">
    <location>
        <begin position="12"/>
        <end position="36"/>
    </location>
</feature>
<feature type="transmembrane region" description="Helical" evidence="1">
    <location>
        <begin position="48"/>
        <end position="68"/>
    </location>
</feature>
<proteinExistence type="predicted"/>
<dbReference type="EMBL" id="CP133218">
    <property type="protein sequence ID" value="WML91746.1"/>
    <property type="molecule type" value="Genomic_DNA"/>
</dbReference>
<sequence length="208" mass="23450">MSKAGVVTNVLTWMASIVLMLAIFLGVWEALLTLYRWLPEAVPQRQEIVAYLLGGVTDGVLEVTYLNFVERYHLLDVRQLFAQISYLFYGVLAASVLLLGLQRRFAQGRVLVRTGYLGLAAMLLPGVVMLLGGFVPLFIFLHTLLFPEGTWVFPDDSPLIQLFPLAYFFRFGMVYVGALVLIFAGLLVWGKLRKEAHHAYRHSQGNQK</sequence>
<evidence type="ECO:0000256" key="1">
    <source>
        <dbReference type="SAM" id="Phobius"/>
    </source>
</evidence>
<gene>
    <name evidence="2" type="ORF">RCF98_05260</name>
</gene>
<keyword evidence="1" id="KW-1133">Transmembrane helix</keyword>
<keyword evidence="1" id="KW-0812">Transmembrane</keyword>
<keyword evidence="3" id="KW-1185">Reference proteome</keyword>
<name>A0ABY9MUA6_9GAMM</name>
<feature type="transmembrane region" description="Helical" evidence="1">
    <location>
        <begin position="165"/>
        <end position="189"/>
    </location>
</feature>
<dbReference type="Proteomes" id="UP001236657">
    <property type="component" value="Chromosome"/>
</dbReference>
<dbReference type="Pfam" id="PF07314">
    <property type="entry name" value="Lit"/>
    <property type="match status" value="1"/>
</dbReference>
<keyword evidence="1" id="KW-0472">Membrane</keyword>
<dbReference type="RefSeq" id="WP_308896651.1">
    <property type="nucleotide sequence ID" value="NZ_CP133218.1"/>
</dbReference>